<dbReference type="GO" id="GO:0015295">
    <property type="term" value="F:solute:proton symporter activity"/>
    <property type="evidence" value="ECO:0007669"/>
    <property type="project" value="TreeGrafter"/>
</dbReference>
<keyword evidence="7 8" id="KW-0472">Membrane</keyword>
<dbReference type="RefSeq" id="WP_132243864.1">
    <property type="nucleotide sequence ID" value="NZ_SLWV01000006.1"/>
</dbReference>
<evidence type="ECO:0000313" key="10">
    <source>
        <dbReference type="Proteomes" id="UP000294919"/>
    </source>
</evidence>
<dbReference type="AlphaFoldDB" id="A0A4R2KWJ7"/>
<evidence type="ECO:0000256" key="7">
    <source>
        <dbReference type="ARBA" id="ARBA00023136"/>
    </source>
</evidence>
<dbReference type="PANTHER" id="PTHR30003:SF0">
    <property type="entry name" value="GLYCOLATE PERMEASE GLCA-RELATED"/>
    <property type="match status" value="1"/>
</dbReference>
<comment type="function">
    <text evidence="8">Uptake of L-lactate across the membrane. Can also transport D-lactate and glycolate.</text>
</comment>
<feature type="transmembrane region" description="Helical" evidence="8">
    <location>
        <begin position="310"/>
        <end position="330"/>
    </location>
</feature>
<keyword evidence="5 8" id="KW-0812">Transmembrane</keyword>
<comment type="caution">
    <text evidence="9">The sequence shown here is derived from an EMBL/GenBank/DDBJ whole genome shotgun (WGS) entry which is preliminary data.</text>
</comment>
<proteinExistence type="inferred from homology"/>
<dbReference type="Proteomes" id="UP000294919">
    <property type="component" value="Unassembled WGS sequence"/>
</dbReference>
<dbReference type="InterPro" id="IPR003804">
    <property type="entry name" value="Lactate_perm"/>
</dbReference>
<feature type="transmembrane region" description="Helical" evidence="8">
    <location>
        <begin position="55"/>
        <end position="77"/>
    </location>
</feature>
<evidence type="ECO:0000256" key="6">
    <source>
        <dbReference type="ARBA" id="ARBA00022989"/>
    </source>
</evidence>
<keyword evidence="4 8" id="KW-1003">Cell membrane</keyword>
<dbReference type="EMBL" id="SLWV01000006">
    <property type="protein sequence ID" value="TCO77382.1"/>
    <property type="molecule type" value="Genomic_DNA"/>
</dbReference>
<accession>A0A4R2KWJ7</accession>
<dbReference type="GO" id="GO:0005886">
    <property type="term" value="C:plasma membrane"/>
    <property type="evidence" value="ECO:0007669"/>
    <property type="project" value="UniProtKB-SubCell"/>
</dbReference>
<feature type="transmembrane region" description="Helical" evidence="8">
    <location>
        <begin position="24"/>
        <end position="43"/>
    </location>
</feature>
<feature type="transmembrane region" description="Helical" evidence="8">
    <location>
        <begin position="383"/>
        <end position="404"/>
    </location>
</feature>
<evidence type="ECO:0000313" key="9">
    <source>
        <dbReference type="EMBL" id="TCO77382.1"/>
    </source>
</evidence>
<feature type="transmembrane region" description="Helical" evidence="8">
    <location>
        <begin position="182"/>
        <end position="200"/>
    </location>
</feature>
<feature type="transmembrane region" description="Helical" evidence="8">
    <location>
        <begin position="233"/>
        <end position="252"/>
    </location>
</feature>
<feature type="transmembrane region" description="Helical" evidence="8">
    <location>
        <begin position="470"/>
        <end position="489"/>
    </location>
</feature>
<feature type="transmembrane region" description="Helical" evidence="8">
    <location>
        <begin position="97"/>
        <end position="115"/>
    </location>
</feature>
<gene>
    <name evidence="9" type="ORF">EV214_10624</name>
</gene>
<evidence type="ECO:0000256" key="2">
    <source>
        <dbReference type="ARBA" id="ARBA00010100"/>
    </source>
</evidence>
<dbReference type="Pfam" id="PF02652">
    <property type="entry name" value="Lactate_perm"/>
    <property type="match status" value="2"/>
</dbReference>
<evidence type="ECO:0000256" key="1">
    <source>
        <dbReference type="ARBA" id="ARBA00004651"/>
    </source>
</evidence>
<dbReference type="OrthoDB" id="9761056at2"/>
<feature type="transmembrane region" description="Helical" evidence="8">
    <location>
        <begin position="283"/>
        <end position="304"/>
    </location>
</feature>
<comment type="similarity">
    <text evidence="2 8">Belongs to the lactate permease family.</text>
</comment>
<protein>
    <recommendedName>
        <fullName evidence="8">L-lactate permease</fullName>
    </recommendedName>
</protein>
<sequence length="494" mass="51966">MFLAILPIIVVLVGMIVLKKSAVIVSPVTLIFTIILGIISFHAPMGEMTTQTWKGVVEGGKIIFLVWSAFAMLVMLQKTKAMDGIKIALAGITDDKRILLIMIGFCFSIFLEGAAGAGTPTAICAPFLVGIGFTPLSAAIAGMLGAGIAPSWGGAGATTIVGHQAVAEHIALQDVTAISGRLAMLGAFVVPIIMIYVLIGKKGFKGLWGYILYIGAVLAGSFFFISNFIGTEVVSLGCGAIGIIASLIYVKVSKHQAPEEYRYIPATLSKEEKSLIPNTWKAFAPYLILIIALPAIRFSFPLAVLAKYGYVVWIAAVIFAIVFIGSLILNSPKDYFSYLKESLVKVIPAFISMGALLSVANIMKSTGMLAIIAQGLADVAGNGYPVVAVFIGSLGTFIAGTGLGSNVMFGPMHMQAAELLSLNKVALFSCQNVGGAIGNMICPNNIVAVAATVDTLGQEGEIMKKCIPSWLVLLIIYGAAGLLYTHILFPTVGM</sequence>
<dbReference type="GO" id="GO:0015129">
    <property type="term" value="F:lactate transmembrane transporter activity"/>
    <property type="evidence" value="ECO:0007669"/>
    <property type="project" value="UniProtKB-UniRule"/>
</dbReference>
<dbReference type="PANTHER" id="PTHR30003">
    <property type="entry name" value="L-LACTATE PERMEASE"/>
    <property type="match status" value="1"/>
</dbReference>
<feature type="transmembrane region" description="Helical" evidence="8">
    <location>
        <begin position="127"/>
        <end position="149"/>
    </location>
</feature>
<comment type="subcellular location">
    <subcellularLocation>
        <location evidence="1 8">Cell membrane</location>
        <topology evidence="1 8">Multi-pass membrane protein</topology>
    </subcellularLocation>
</comment>
<evidence type="ECO:0000256" key="3">
    <source>
        <dbReference type="ARBA" id="ARBA00022448"/>
    </source>
</evidence>
<organism evidence="9 10">
    <name type="scientific">Marinisporobacter balticus</name>
    <dbReference type="NCBI Taxonomy" id="2018667"/>
    <lineage>
        <taxon>Bacteria</taxon>
        <taxon>Bacillati</taxon>
        <taxon>Bacillota</taxon>
        <taxon>Clostridia</taxon>
        <taxon>Peptostreptococcales</taxon>
        <taxon>Thermotaleaceae</taxon>
        <taxon>Marinisporobacter</taxon>
    </lineage>
</organism>
<keyword evidence="6 8" id="KW-1133">Transmembrane helix</keyword>
<feature type="transmembrane region" description="Helical" evidence="8">
    <location>
        <begin position="207"/>
        <end position="227"/>
    </location>
</feature>
<keyword evidence="3 8" id="KW-0813">Transport</keyword>
<evidence type="ECO:0000256" key="4">
    <source>
        <dbReference type="ARBA" id="ARBA00022475"/>
    </source>
</evidence>
<evidence type="ECO:0000256" key="8">
    <source>
        <dbReference type="RuleBase" id="RU365092"/>
    </source>
</evidence>
<feature type="transmembrane region" description="Helical" evidence="8">
    <location>
        <begin position="342"/>
        <end position="363"/>
    </location>
</feature>
<evidence type="ECO:0000256" key="5">
    <source>
        <dbReference type="ARBA" id="ARBA00022692"/>
    </source>
</evidence>
<name>A0A4R2KWJ7_9FIRM</name>
<keyword evidence="10" id="KW-1185">Reference proteome</keyword>
<reference evidence="9 10" key="1">
    <citation type="submission" date="2019-03" db="EMBL/GenBank/DDBJ databases">
        <title>Genomic Encyclopedia of Type Strains, Phase IV (KMG-IV): sequencing the most valuable type-strain genomes for metagenomic binning, comparative biology and taxonomic classification.</title>
        <authorList>
            <person name="Goeker M."/>
        </authorList>
    </citation>
    <scope>NUCLEOTIDE SEQUENCE [LARGE SCALE GENOMIC DNA]</scope>
    <source>
        <strain evidence="9 10">DSM 102940</strain>
    </source>
</reference>